<proteinExistence type="inferred from homology"/>
<evidence type="ECO:0000259" key="4">
    <source>
        <dbReference type="Pfam" id="PF00496"/>
    </source>
</evidence>
<comment type="caution">
    <text evidence="5">The sequence shown here is derived from an EMBL/GenBank/DDBJ whole genome shotgun (WGS) entry which is preliminary data.</text>
</comment>
<protein>
    <submittedName>
        <fullName evidence="5">ABC-type transport system substrate-binding protein</fullName>
    </submittedName>
</protein>
<keyword evidence="3" id="KW-0732">Signal</keyword>
<dbReference type="EMBL" id="JACHIK010000030">
    <property type="protein sequence ID" value="MBB5045195.1"/>
    <property type="molecule type" value="Genomic_DNA"/>
</dbReference>
<dbReference type="AlphaFoldDB" id="A0A7W7YZT2"/>
<keyword evidence="6" id="KW-1185">Reference proteome</keyword>
<dbReference type="SUPFAM" id="SSF53850">
    <property type="entry name" value="Periplasmic binding protein-like II"/>
    <property type="match status" value="1"/>
</dbReference>
<dbReference type="GO" id="GO:1904680">
    <property type="term" value="F:peptide transmembrane transporter activity"/>
    <property type="evidence" value="ECO:0007669"/>
    <property type="project" value="TreeGrafter"/>
</dbReference>
<dbReference type="GO" id="GO:0015833">
    <property type="term" value="P:peptide transport"/>
    <property type="evidence" value="ECO:0007669"/>
    <property type="project" value="TreeGrafter"/>
</dbReference>
<feature type="domain" description="Solute-binding protein family 5" evidence="4">
    <location>
        <begin position="74"/>
        <end position="126"/>
    </location>
</feature>
<accession>A0A7W7YZT2</accession>
<feature type="chain" id="PRO_5030963899" evidence="3">
    <location>
        <begin position="32"/>
        <end position="134"/>
    </location>
</feature>
<comment type="subcellular location">
    <subcellularLocation>
        <location evidence="1">Periplasm</location>
    </subcellularLocation>
</comment>
<gene>
    <name evidence="5" type="ORF">HNQ66_004624</name>
</gene>
<sequence>MASMHRFRPAALAGAVAIALSAGFIASIAQAEDLRVGTQMKLMTLDPHYADLNENNSLLSHIYERLVNQDERLNPQPGLAVSWKRLSETRWEFKLREGVTFHDGSPFTAKDVIYSIERIRDFLKPPSGGFAPRT</sequence>
<dbReference type="PANTHER" id="PTHR30290">
    <property type="entry name" value="PERIPLASMIC BINDING COMPONENT OF ABC TRANSPORTER"/>
    <property type="match status" value="1"/>
</dbReference>
<comment type="similarity">
    <text evidence="2">Belongs to the bacterial solute-binding protein 5 family.</text>
</comment>
<dbReference type="Proteomes" id="UP000535406">
    <property type="component" value="Unassembled WGS sequence"/>
</dbReference>
<evidence type="ECO:0000256" key="1">
    <source>
        <dbReference type="ARBA" id="ARBA00004418"/>
    </source>
</evidence>
<evidence type="ECO:0000313" key="6">
    <source>
        <dbReference type="Proteomes" id="UP000535406"/>
    </source>
</evidence>
<organism evidence="5 6">
    <name type="scientific">Shinella fusca</name>
    <dbReference type="NCBI Taxonomy" id="544480"/>
    <lineage>
        <taxon>Bacteria</taxon>
        <taxon>Pseudomonadati</taxon>
        <taxon>Pseudomonadota</taxon>
        <taxon>Alphaproteobacteria</taxon>
        <taxon>Hyphomicrobiales</taxon>
        <taxon>Rhizobiaceae</taxon>
        <taxon>Shinella</taxon>
    </lineage>
</organism>
<dbReference type="InterPro" id="IPR039424">
    <property type="entry name" value="SBP_5"/>
</dbReference>
<evidence type="ECO:0000256" key="2">
    <source>
        <dbReference type="ARBA" id="ARBA00005695"/>
    </source>
</evidence>
<feature type="signal peptide" evidence="3">
    <location>
        <begin position="1"/>
        <end position="31"/>
    </location>
</feature>
<reference evidence="5 6" key="1">
    <citation type="submission" date="2020-08" db="EMBL/GenBank/DDBJ databases">
        <title>Genomic Encyclopedia of Type Strains, Phase IV (KMG-IV): sequencing the most valuable type-strain genomes for metagenomic binning, comparative biology and taxonomic classification.</title>
        <authorList>
            <person name="Goeker M."/>
        </authorList>
    </citation>
    <scope>NUCLEOTIDE SEQUENCE [LARGE SCALE GENOMIC DNA]</scope>
    <source>
        <strain evidence="5 6">DSM 21319</strain>
    </source>
</reference>
<evidence type="ECO:0000313" key="5">
    <source>
        <dbReference type="EMBL" id="MBB5045195.1"/>
    </source>
</evidence>
<dbReference type="Pfam" id="PF00496">
    <property type="entry name" value="SBP_bac_5"/>
    <property type="match status" value="1"/>
</dbReference>
<evidence type="ECO:0000256" key="3">
    <source>
        <dbReference type="SAM" id="SignalP"/>
    </source>
</evidence>
<dbReference type="InterPro" id="IPR000914">
    <property type="entry name" value="SBP_5_dom"/>
</dbReference>
<dbReference type="Gene3D" id="3.40.190.10">
    <property type="entry name" value="Periplasmic binding protein-like II"/>
    <property type="match status" value="1"/>
</dbReference>
<name>A0A7W7YZT2_9HYPH</name>